<dbReference type="GO" id="GO:0019843">
    <property type="term" value="F:rRNA binding"/>
    <property type="evidence" value="ECO:0007669"/>
    <property type="project" value="InterPro"/>
</dbReference>
<dbReference type="Gramene" id="PRQ17840">
    <property type="protein sequence ID" value="PRQ17840"/>
    <property type="gene ID" value="RchiOBHm_Chr7g0199361"/>
</dbReference>
<keyword evidence="1" id="KW-0687">Ribonucleoprotein</keyword>
<protein>
    <submittedName>
        <fullName evidence="1">Putative ribosomal protein L6, alpha-beta</fullName>
    </submittedName>
</protein>
<dbReference type="GO" id="GO:0003735">
    <property type="term" value="F:structural constituent of ribosome"/>
    <property type="evidence" value="ECO:0007669"/>
    <property type="project" value="InterPro"/>
</dbReference>
<evidence type="ECO:0000313" key="1">
    <source>
        <dbReference type="EMBL" id="PRQ17840.1"/>
    </source>
</evidence>
<dbReference type="InterPro" id="IPR036789">
    <property type="entry name" value="Ribosomal_uL6-like_a/b-dom_sf"/>
</dbReference>
<sequence>MAALILSSDTRDTSDGITIKVKANVIEVAGLRRKFNRNSKHTNLDFELVPEKPIDKKNLKMEAWFGTSKISATICSPQAVLSDVHTFASLRTSASDSARISFIYIYIYIYKLYLSLF</sequence>
<dbReference type="STRING" id="74649.A0A2P6P7D2"/>
<evidence type="ECO:0000313" key="2">
    <source>
        <dbReference type="Proteomes" id="UP000238479"/>
    </source>
</evidence>
<dbReference type="AlphaFoldDB" id="A0A2P6P7D2"/>
<dbReference type="Proteomes" id="UP000238479">
    <property type="component" value="Chromosome 7"/>
</dbReference>
<dbReference type="GO" id="GO:0006412">
    <property type="term" value="P:translation"/>
    <property type="evidence" value="ECO:0007669"/>
    <property type="project" value="InterPro"/>
</dbReference>
<proteinExistence type="predicted"/>
<dbReference type="EMBL" id="PDCK01000045">
    <property type="protein sequence ID" value="PRQ17840.1"/>
    <property type="molecule type" value="Genomic_DNA"/>
</dbReference>
<reference evidence="1 2" key="1">
    <citation type="journal article" date="2018" name="Nat. Genet.">
        <title>The Rosa genome provides new insights in the design of modern roses.</title>
        <authorList>
            <person name="Bendahmane M."/>
        </authorList>
    </citation>
    <scope>NUCLEOTIDE SEQUENCE [LARGE SCALE GENOMIC DNA]</scope>
    <source>
        <strain evidence="2">cv. Old Blush</strain>
    </source>
</reference>
<keyword evidence="1" id="KW-0689">Ribosomal protein</keyword>
<dbReference type="Gene3D" id="3.90.930.12">
    <property type="entry name" value="Ribosomal protein L6, alpha-beta domain"/>
    <property type="match status" value="1"/>
</dbReference>
<accession>A0A2P6P7D2</accession>
<comment type="caution">
    <text evidence="1">The sequence shown here is derived from an EMBL/GenBank/DDBJ whole genome shotgun (WGS) entry which is preliminary data.</text>
</comment>
<dbReference type="GO" id="GO:0005840">
    <property type="term" value="C:ribosome"/>
    <property type="evidence" value="ECO:0007669"/>
    <property type="project" value="UniProtKB-KW"/>
</dbReference>
<name>A0A2P6P7D2_ROSCH</name>
<gene>
    <name evidence="1" type="ORF">RchiOBHm_Chr7g0199361</name>
</gene>
<organism evidence="1 2">
    <name type="scientific">Rosa chinensis</name>
    <name type="common">China rose</name>
    <dbReference type="NCBI Taxonomy" id="74649"/>
    <lineage>
        <taxon>Eukaryota</taxon>
        <taxon>Viridiplantae</taxon>
        <taxon>Streptophyta</taxon>
        <taxon>Embryophyta</taxon>
        <taxon>Tracheophyta</taxon>
        <taxon>Spermatophyta</taxon>
        <taxon>Magnoliopsida</taxon>
        <taxon>eudicotyledons</taxon>
        <taxon>Gunneridae</taxon>
        <taxon>Pentapetalae</taxon>
        <taxon>rosids</taxon>
        <taxon>fabids</taxon>
        <taxon>Rosales</taxon>
        <taxon>Rosaceae</taxon>
        <taxon>Rosoideae</taxon>
        <taxon>Rosoideae incertae sedis</taxon>
        <taxon>Rosa</taxon>
    </lineage>
</organism>
<keyword evidence="2" id="KW-1185">Reference proteome</keyword>